<gene>
    <name evidence="6" type="ORF">SAMN02745885_00453</name>
</gene>
<dbReference type="SUPFAM" id="SSF53706">
    <property type="entry name" value="Formate dehydrogenase/DMSO reductase, domains 1-3"/>
    <property type="match status" value="1"/>
</dbReference>
<dbReference type="Pfam" id="PF00384">
    <property type="entry name" value="Molybdopterin"/>
    <property type="match status" value="1"/>
</dbReference>
<keyword evidence="7" id="KW-1185">Reference proteome</keyword>
<dbReference type="GO" id="GO:0046872">
    <property type="term" value="F:metal ion binding"/>
    <property type="evidence" value="ECO:0007669"/>
    <property type="project" value="UniProtKB-KW"/>
</dbReference>
<dbReference type="Gene3D" id="2.40.40.20">
    <property type="match status" value="1"/>
</dbReference>
<protein>
    <submittedName>
        <fullName evidence="6">Formate dehydrogenase major subunit</fullName>
    </submittedName>
</protein>
<dbReference type="InterPro" id="IPR006656">
    <property type="entry name" value="Mopterin_OxRdtase"/>
</dbReference>
<dbReference type="GO" id="GO:0043546">
    <property type="term" value="F:molybdopterin cofactor binding"/>
    <property type="evidence" value="ECO:0007669"/>
    <property type="project" value="InterPro"/>
</dbReference>
<keyword evidence="2" id="KW-0408">Iron</keyword>
<evidence type="ECO:0000259" key="5">
    <source>
        <dbReference type="Pfam" id="PF01568"/>
    </source>
</evidence>
<dbReference type="InterPro" id="IPR009010">
    <property type="entry name" value="Asp_de-COase-like_dom_sf"/>
</dbReference>
<evidence type="ECO:0000313" key="7">
    <source>
        <dbReference type="Proteomes" id="UP000189933"/>
    </source>
</evidence>
<dbReference type="Pfam" id="PF01568">
    <property type="entry name" value="Molydop_binding"/>
    <property type="match status" value="1"/>
</dbReference>
<dbReference type="InterPro" id="IPR041925">
    <property type="entry name" value="CT_Formate-Dh_H"/>
</dbReference>
<name>A0A1T4M787_9FIRM</name>
<dbReference type="SUPFAM" id="SSF50692">
    <property type="entry name" value="ADC-like"/>
    <property type="match status" value="1"/>
</dbReference>
<dbReference type="Proteomes" id="UP000189933">
    <property type="component" value="Unassembled WGS sequence"/>
</dbReference>
<dbReference type="PANTHER" id="PTHR43105:SF10">
    <property type="entry name" value="NADH-QUINONE OXIDOREDUCTASE SUBUNIT G"/>
    <property type="match status" value="1"/>
</dbReference>
<evidence type="ECO:0000256" key="3">
    <source>
        <dbReference type="ARBA" id="ARBA00023014"/>
    </source>
</evidence>
<dbReference type="InterPro" id="IPR050123">
    <property type="entry name" value="Prok_molybdopt-oxidoreductase"/>
</dbReference>
<dbReference type="EMBL" id="FUXM01000003">
    <property type="protein sequence ID" value="SJZ62658.1"/>
    <property type="molecule type" value="Genomic_DNA"/>
</dbReference>
<dbReference type="Gene3D" id="3.40.50.740">
    <property type="match status" value="1"/>
</dbReference>
<dbReference type="GO" id="GO:0022904">
    <property type="term" value="P:respiratory electron transport chain"/>
    <property type="evidence" value="ECO:0007669"/>
    <property type="project" value="TreeGrafter"/>
</dbReference>
<reference evidence="7" key="1">
    <citation type="submission" date="2017-02" db="EMBL/GenBank/DDBJ databases">
        <authorList>
            <person name="Varghese N."/>
            <person name="Submissions S."/>
        </authorList>
    </citation>
    <scope>NUCLEOTIDE SEQUENCE [LARGE SCALE GENOMIC DNA]</scope>
    <source>
        <strain evidence="7">DSM 16521</strain>
    </source>
</reference>
<accession>A0A1T4M787</accession>
<sequence length="512" mass="57558">MLLIGANTTEAHPVTGYRIKQAVKRGAKLIVADPRRIELVRYADLWLRHRPGTDIALLNGLAYVILQENLWDQAFVAERSEGFEEFRRKVEEYPPDRVEKITGVPAEQIRAAARLYGQAERACIIYAMGITQHTSGTQNVLAVANLAILTGNVGRPGTGVYPLRGQNNVQGACDMGALPNYYPGYQLVEAEGNRQKFETIWRTELPSTPGLTLTEMMNAAARGELAAMYIMGENPMLADPDVNHVRKAMENLEFLLVQDIFLTETARLAHVVLPAVTFAEKDGTFTNTERRIQRVRQAITPPGEARPDWQIILELARRLGHDWHYPRGPEQIMEEIALVNPLYGGITYARLEKGGIQWPCPTPGHPGTPYLHAEKFARGKGRFHAVEHIPAAEEPDAEYPLLLNTGRNLYQFHTGSMTRRTRLDLIRPEELMQIHPQDADRFGIKDGDRVEVTSRRGRVETRVQVTDLVPPGMVFLTFHYQETPTNVLTNAAFDPVCKIPELKISAVKIRKL</sequence>
<keyword evidence="1" id="KW-0479">Metal-binding</keyword>
<dbReference type="GO" id="GO:0016020">
    <property type="term" value="C:membrane"/>
    <property type="evidence" value="ECO:0007669"/>
    <property type="project" value="TreeGrafter"/>
</dbReference>
<dbReference type="InterPro" id="IPR006655">
    <property type="entry name" value="Mopterin_OxRdtase_prok_CS"/>
</dbReference>
<evidence type="ECO:0000256" key="2">
    <source>
        <dbReference type="ARBA" id="ARBA00023004"/>
    </source>
</evidence>
<dbReference type="InterPro" id="IPR006657">
    <property type="entry name" value="MoPterin_dinucl-bd_dom"/>
</dbReference>
<dbReference type="PROSITE" id="PS00932">
    <property type="entry name" value="MOLYBDOPTERIN_PROK_3"/>
    <property type="match status" value="1"/>
</dbReference>
<feature type="domain" description="Molybdopterin oxidoreductase" evidence="4">
    <location>
        <begin position="2"/>
        <end position="317"/>
    </location>
</feature>
<dbReference type="GO" id="GO:0051536">
    <property type="term" value="F:iron-sulfur cluster binding"/>
    <property type="evidence" value="ECO:0007669"/>
    <property type="project" value="UniProtKB-KW"/>
</dbReference>
<evidence type="ECO:0000313" key="6">
    <source>
        <dbReference type="EMBL" id="SJZ62658.1"/>
    </source>
</evidence>
<dbReference type="CDD" id="cd02790">
    <property type="entry name" value="MopB_CT_Formate-Dh_H"/>
    <property type="match status" value="1"/>
</dbReference>
<dbReference type="AlphaFoldDB" id="A0A1T4M787"/>
<keyword evidence="3" id="KW-0411">Iron-sulfur</keyword>
<evidence type="ECO:0000256" key="1">
    <source>
        <dbReference type="ARBA" id="ARBA00022723"/>
    </source>
</evidence>
<proteinExistence type="predicted"/>
<dbReference type="GO" id="GO:0003954">
    <property type="term" value="F:NADH dehydrogenase activity"/>
    <property type="evidence" value="ECO:0007669"/>
    <property type="project" value="TreeGrafter"/>
</dbReference>
<dbReference type="Gene3D" id="3.40.228.10">
    <property type="entry name" value="Dimethylsulfoxide Reductase, domain 2"/>
    <property type="match status" value="1"/>
</dbReference>
<organism evidence="6 7">
    <name type="scientific">Carboxydocella sporoproducens DSM 16521</name>
    <dbReference type="NCBI Taxonomy" id="1121270"/>
    <lineage>
        <taxon>Bacteria</taxon>
        <taxon>Bacillati</taxon>
        <taxon>Bacillota</taxon>
        <taxon>Clostridia</taxon>
        <taxon>Eubacteriales</taxon>
        <taxon>Clostridiales Family XVI. Incertae Sedis</taxon>
        <taxon>Carboxydocella</taxon>
    </lineage>
</organism>
<dbReference type="PANTHER" id="PTHR43105">
    <property type="entry name" value="RESPIRATORY NITRATE REDUCTASE"/>
    <property type="match status" value="1"/>
</dbReference>
<evidence type="ECO:0000259" key="4">
    <source>
        <dbReference type="Pfam" id="PF00384"/>
    </source>
</evidence>
<feature type="domain" description="Molybdopterin dinucleotide-binding" evidence="5">
    <location>
        <begin position="401"/>
        <end position="504"/>
    </location>
</feature>